<dbReference type="EMBL" id="CM047739">
    <property type="protein sequence ID" value="KAJ0044002.1"/>
    <property type="molecule type" value="Genomic_DNA"/>
</dbReference>
<reference evidence="2" key="1">
    <citation type="journal article" date="2023" name="G3 (Bethesda)">
        <title>Genome assembly and association tests identify interacting loci associated with vigor, precocity, and sex in interspecific pistachio rootstocks.</title>
        <authorList>
            <person name="Palmer W."/>
            <person name="Jacygrad E."/>
            <person name="Sagayaradj S."/>
            <person name="Cavanaugh K."/>
            <person name="Han R."/>
            <person name="Bertier L."/>
            <person name="Beede B."/>
            <person name="Kafkas S."/>
            <person name="Golino D."/>
            <person name="Preece J."/>
            <person name="Michelmore R."/>
        </authorList>
    </citation>
    <scope>NUCLEOTIDE SEQUENCE [LARGE SCALE GENOMIC DNA]</scope>
</reference>
<accession>A0ACC0YZD3</accession>
<comment type="caution">
    <text evidence="1">The sequence shown here is derived from an EMBL/GenBank/DDBJ whole genome shotgun (WGS) entry which is preliminary data.</text>
</comment>
<evidence type="ECO:0000313" key="1">
    <source>
        <dbReference type="EMBL" id="KAJ0044002.1"/>
    </source>
</evidence>
<name>A0ACC0YZD3_9ROSI</name>
<protein>
    <submittedName>
        <fullName evidence="1">Uncharacterized protein</fullName>
    </submittedName>
</protein>
<evidence type="ECO:0000313" key="2">
    <source>
        <dbReference type="Proteomes" id="UP001163603"/>
    </source>
</evidence>
<organism evidence="1 2">
    <name type="scientific">Pistacia integerrima</name>
    <dbReference type="NCBI Taxonomy" id="434235"/>
    <lineage>
        <taxon>Eukaryota</taxon>
        <taxon>Viridiplantae</taxon>
        <taxon>Streptophyta</taxon>
        <taxon>Embryophyta</taxon>
        <taxon>Tracheophyta</taxon>
        <taxon>Spermatophyta</taxon>
        <taxon>Magnoliopsida</taxon>
        <taxon>eudicotyledons</taxon>
        <taxon>Gunneridae</taxon>
        <taxon>Pentapetalae</taxon>
        <taxon>rosids</taxon>
        <taxon>malvids</taxon>
        <taxon>Sapindales</taxon>
        <taxon>Anacardiaceae</taxon>
        <taxon>Pistacia</taxon>
    </lineage>
</organism>
<gene>
    <name evidence="1" type="ORF">Pint_18425</name>
</gene>
<dbReference type="Proteomes" id="UP001163603">
    <property type="component" value="Chromosome 4"/>
</dbReference>
<keyword evidence="2" id="KW-1185">Reference proteome</keyword>
<proteinExistence type="predicted"/>
<sequence>MHFKRWQQKMFFYLTTLNLTRFLIEDAPTLKENEHDVQVISAIDAWKHFEFLCRNYVMNCLTYSLYSMYASKKSQRIMGVFRL</sequence>